<gene>
    <name evidence="2" type="ORF">SAMN06297382_0594</name>
</gene>
<dbReference type="Pfam" id="PF02602">
    <property type="entry name" value="HEM4"/>
    <property type="match status" value="1"/>
</dbReference>
<dbReference type="GO" id="GO:0005829">
    <property type="term" value="C:cytosol"/>
    <property type="evidence" value="ECO:0007669"/>
    <property type="project" value="TreeGrafter"/>
</dbReference>
<dbReference type="InterPro" id="IPR003754">
    <property type="entry name" value="4pyrrol_synth_uPrphyn_synth"/>
</dbReference>
<dbReference type="CDD" id="cd06578">
    <property type="entry name" value="HemD"/>
    <property type="match status" value="1"/>
</dbReference>
<sequence length="272" mass="27345">MLFAGSWAGMAVAVKIGRPPQACKTRTMRRPVVIVTRPEPDASRFADAARRAGLEPALSPAMRIVFRPGAPDLAGVGAIAFTSANGVRAFAAAAAIPPETPVFAVGPASAEAARDAGFADVAAAGGDVAALARMIGEARQAGRIAGAVLHACGSDRAGDLVAALAQAGAPARRAVLYEARANEGLAPAAIEALEGARAGAPGPWVALFSPRTARLFLDQVRAAGMEDRLAAARAACLSGAVAEAAGAARWREIAVAPAPTAETMIALMAQAL</sequence>
<dbReference type="PANTHER" id="PTHR12390">
    <property type="entry name" value="UROPORPHYRINOGEN III SYNTHASE"/>
    <property type="match status" value="1"/>
</dbReference>
<protein>
    <submittedName>
        <fullName evidence="2">Uroporphyrinogen-III synthase</fullName>
    </submittedName>
</protein>
<keyword evidence="3" id="KW-1185">Reference proteome</keyword>
<name>A0A239PJW3_9PROT</name>
<dbReference type="AlphaFoldDB" id="A0A239PJW3"/>
<dbReference type="PANTHER" id="PTHR12390:SF0">
    <property type="entry name" value="UROPORPHYRINOGEN-III SYNTHASE"/>
    <property type="match status" value="1"/>
</dbReference>
<feature type="domain" description="Tetrapyrrole biosynthesis uroporphyrinogen III synthase" evidence="1">
    <location>
        <begin position="44"/>
        <end position="266"/>
    </location>
</feature>
<accession>A0A239PJW3</accession>
<evidence type="ECO:0000313" key="2">
    <source>
        <dbReference type="EMBL" id="SNT68098.1"/>
    </source>
</evidence>
<dbReference type="EMBL" id="FZQA01000001">
    <property type="protein sequence ID" value="SNT68098.1"/>
    <property type="molecule type" value="Genomic_DNA"/>
</dbReference>
<dbReference type="GO" id="GO:0006780">
    <property type="term" value="P:uroporphyrinogen III biosynthetic process"/>
    <property type="evidence" value="ECO:0007669"/>
    <property type="project" value="InterPro"/>
</dbReference>
<dbReference type="GO" id="GO:0004852">
    <property type="term" value="F:uroporphyrinogen-III synthase activity"/>
    <property type="evidence" value="ECO:0007669"/>
    <property type="project" value="InterPro"/>
</dbReference>
<reference evidence="2 3" key="1">
    <citation type="submission" date="2017-07" db="EMBL/GenBank/DDBJ databases">
        <authorList>
            <person name="Sun Z.S."/>
            <person name="Albrecht U."/>
            <person name="Echele G."/>
            <person name="Lee C.C."/>
        </authorList>
    </citation>
    <scope>NUCLEOTIDE SEQUENCE [LARGE SCALE GENOMIC DNA]</scope>
    <source>
        <strain evidence="2 3">CGMCC 1.12710</strain>
    </source>
</reference>
<dbReference type="Gene3D" id="3.40.50.10090">
    <property type="match status" value="2"/>
</dbReference>
<dbReference type="SUPFAM" id="SSF69618">
    <property type="entry name" value="HemD-like"/>
    <property type="match status" value="1"/>
</dbReference>
<evidence type="ECO:0000259" key="1">
    <source>
        <dbReference type="Pfam" id="PF02602"/>
    </source>
</evidence>
<dbReference type="InterPro" id="IPR036108">
    <property type="entry name" value="4pyrrol_syn_uPrphyn_synt_sf"/>
</dbReference>
<organism evidence="2 3">
    <name type="scientific">Amphiplicatus metriothermophilus</name>
    <dbReference type="NCBI Taxonomy" id="1519374"/>
    <lineage>
        <taxon>Bacteria</taxon>
        <taxon>Pseudomonadati</taxon>
        <taxon>Pseudomonadota</taxon>
        <taxon>Alphaproteobacteria</taxon>
        <taxon>Parvularculales</taxon>
        <taxon>Parvularculaceae</taxon>
        <taxon>Amphiplicatus</taxon>
    </lineage>
</organism>
<evidence type="ECO:0000313" key="3">
    <source>
        <dbReference type="Proteomes" id="UP000198346"/>
    </source>
</evidence>
<dbReference type="Proteomes" id="UP000198346">
    <property type="component" value="Unassembled WGS sequence"/>
</dbReference>
<dbReference type="InterPro" id="IPR039793">
    <property type="entry name" value="UROS/Hem4"/>
</dbReference>
<proteinExistence type="predicted"/>